<dbReference type="Pfam" id="PF01725">
    <property type="entry name" value="Ham1p_like"/>
    <property type="match status" value="1"/>
</dbReference>
<dbReference type="GO" id="GO:0009146">
    <property type="term" value="P:purine nucleoside triphosphate catabolic process"/>
    <property type="evidence" value="ECO:0007669"/>
    <property type="project" value="UniProtKB-UniRule"/>
</dbReference>
<feature type="binding site" evidence="10">
    <location>
        <position position="70"/>
    </location>
    <ligand>
        <name>substrate</name>
    </ligand>
</feature>
<accession>A0A134A3K7</accession>
<feature type="binding site" evidence="10">
    <location>
        <begin position="152"/>
        <end position="155"/>
    </location>
    <ligand>
        <name>substrate</name>
    </ligand>
</feature>
<evidence type="ECO:0000256" key="6">
    <source>
        <dbReference type="ARBA" id="ARBA00022842"/>
    </source>
</evidence>
<comment type="function">
    <text evidence="10">Pyrophosphatase that catalyzes the hydrolysis of nucleoside triphosphates to their monophosphate derivatives, with a high preference for the non-canonical purine nucleotides XTP (xanthosine triphosphate), dITP (deoxyinosine triphosphate) and ITP. Seems to function as a house-cleaning enzyme that removes non-canonical purine nucleotides from the nucleotide pool, thus preventing their incorporation into DNA/RNA and avoiding chromosomal lesions.</text>
</comment>
<dbReference type="NCBIfam" id="NF011397">
    <property type="entry name" value="PRK14822.1"/>
    <property type="match status" value="1"/>
</dbReference>
<comment type="catalytic activity">
    <reaction evidence="10">
        <text>ITP + H2O = IMP + diphosphate + H(+)</text>
        <dbReference type="Rhea" id="RHEA:29399"/>
        <dbReference type="ChEBI" id="CHEBI:15377"/>
        <dbReference type="ChEBI" id="CHEBI:15378"/>
        <dbReference type="ChEBI" id="CHEBI:33019"/>
        <dbReference type="ChEBI" id="CHEBI:58053"/>
        <dbReference type="ChEBI" id="CHEBI:61402"/>
        <dbReference type="EC" id="3.6.1.66"/>
    </reaction>
</comment>
<evidence type="ECO:0000313" key="12">
    <source>
        <dbReference type="EMBL" id="KXB62180.1"/>
    </source>
</evidence>
<keyword evidence="13" id="KW-1185">Reference proteome</keyword>
<dbReference type="GO" id="GO:0017111">
    <property type="term" value="F:ribonucleoside triphosphate phosphatase activity"/>
    <property type="evidence" value="ECO:0007669"/>
    <property type="project" value="InterPro"/>
</dbReference>
<comment type="similarity">
    <text evidence="1 10 11">Belongs to the HAM1 NTPase family.</text>
</comment>
<comment type="cofactor">
    <cofactor evidence="10">
        <name>Mg(2+)</name>
        <dbReference type="ChEBI" id="CHEBI:18420"/>
    </cofactor>
    <text evidence="10">Binds 1 Mg(2+) ion per subunit.</text>
</comment>
<keyword evidence="3 10" id="KW-0479">Metal-binding</keyword>
<organism evidence="12 13">
    <name type="scientific">Leptotrichia wadei</name>
    <dbReference type="NCBI Taxonomy" id="157687"/>
    <lineage>
        <taxon>Bacteria</taxon>
        <taxon>Fusobacteriati</taxon>
        <taxon>Fusobacteriota</taxon>
        <taxon>Fusobacteriia</taxon>
        <taxon>Fusobacteriales</taxon>
        <taxon>Leptotrichiaceae</taxon>
        <taxon>Leptotrichia</taxon>
    </lineage>
</organism>
<dbReference type="STRING" id="157687.HMPREF3180_01685"/>
<dbReference type="NCBIfam" id="TIGR00042">
    <property type="entry name" value="RdgB/HAM1 family non-canonical purine NTP pyrophosphatase"/>
    <property type="match status" value="1"/>
</dbReference>
<dbReference type="AlphaFoldDB" id="A0A134A3K7"/>
<feature type="active site" description="Proton acceptor" evidence="10">
    <location>
        <position position="69"/>
    </location>
</feature>
<dbReference type="InterPro" id="IPR020922">
    <property type="entry name" value="dITP/XTP_pyrophosphatase"/>
</dbReference>
<dbReference type="GO" id="GO:0035870">
    <property type="term" value="F:dITP diphosphatase activity"/>
    <property type="evidence" value="ECO:0007669"/>
    <property type="project" value="UniProtKB-UniRule"/>
</dbReference>
<feature type="binding site" evidence="10">
    <location>
        <position position="69"/>
    </location>
    <ligand>
        <name>Mg(2+)</name>
        <dbReference type="ChEBI" id="CHEBI:18420"/>
    </ligand>
</feature>
<evidence type="ECO:0000256" key="7">
    <source>
        <dbReference type="ARBA" id="ARBA00023080"/>
    </source>
</evidence>
<dbReference type="Proteomes" id="UP000070483">
    <property type="component" value="Unassembled WGS sequence"/>
</dbReference>
<name>A0A134A3K7_9FUSO</name>
<dbReference type="GO" id="GO:0000166">
    <property type="term" value="F:nucleotide binding"/>
    <property type="evidence" value="ECO:0007669"/>
    <property type="project" value="UniProtKB-KW"/>
</dbReference>
<reference evidence="13" key="1">
    <citation type="submission" date="2016-01" db="EMBL/GenBank/DDBJ databases">
        <authorList>
            <person name="Mitreva M."/>
            <person name="Pepin K.H."/>
            <person name="Mihindukulasuriya K.A."/>
            <person name="Fulton R."/>
            <person name="Fronick C."/>
            <person name="O'Laughlin M."/>
            <person name="Miner T."/>
            <person name="Herter B."/>
            <person name="Rosa B.A."/>
            <person name="Cordes M."/>
            <person name="Tomlinson C."/>
            <person name="Wollam A."/>
            <person name="Palsikar V.B."/>
            <person name="Mardis E.R."/>
            <person name="Wilson R.K."/>
        </authorList>
    </citation>
    <scope>NUCLEOTIDE SEQUENCE [LARGE SCALE GENOMIC DNA]</scope>
    <source>
        <strain evidence="13">KA00185</strain>
    </source>
</reference>
<protein>
    <recommendedName>
        <fullName evidence="10">dITP/XTP pyrophosphatase</fullName>
        <ecNumber evidence="10">3.6.1.66</ecNumber>
    </recommendedName>
    <alternativeName>
        <fullName evidence="10">Non-canonical purine NTP pyrophosphatase</fullName>
    </alternativeName>
    <alternativeName>
        <fullName evidence="10">Non-standard purine NTP pyrophosphatase</fullName>
    </alternativeName>
    <alternativeName>
        <fullName evidence="10">Nucleoside-triphosphate diphosphatase</fullName>
    </alternativeName>
    <alternativeName>
        <fullName evidence="10">Nucleoside-triphosphate pyrophosphatase</fullName>
        <shortName evidence="10">NTPase</shortName>
    </alternativeName>
</protein>
<dbReference type="PANTHER" id="PTHR11067">
    <property type="entry name" value="INOSINE TRIPHOSPHATE PYROPHOSPHATASE/HAM1 PROTEIN"/>
    <property type="match status" value="1"/>
</dbReference>
<dbReference type="FunFam" id="3.90.950.10:FF:000001">
    <property type="entry name" value="dITP/XTP pyrophosphatase"/>
    <property type="match status" value="1"/>
</dbReference>
<evidence type="ECO:0000256" key="5">
    <source>
        <dbReference type="ARBA" id="ARBA00022801"/>
    </source>
</evidence>
<feature type="binding site" evidence="10">
    <location>
        <begin position="7"/>
        <end position="12"/>
    </location>
    <ligand>
        <name>substrate</name>
    </ligand>
</feature>
<dbReference type="InterPro" id="IPR029001">
    <property type="entry name" value="ITPase-like_fam"/>
</dbReference>
<comment type="subunit">
    <text evidence="2 10">Homodimer.</text>
</comment>
<dbReference type="RefSeq" id="WP_082719404.1">
    <property type="nucleotide sequence ID" value="NZ_KQ960099.1"/>
</dbReference>
<evidence type="ECO:0000256" key="4">
    <source>
        <dbReference type="ARBA" id="ARBA00022741"/>
    </source>
</evidence>
<evidence type="ECO:0000313" key="13">
    <source>
        <dbReference type="Proteomes" id="UP000070483"/>
    </source>
</evidence>
<keyword evidence="5 10" id="KW-0378">Hydrolase</keyword>
<comment type="caution">
    <text evidence="10">Lacks conserved residue(s) required for the propagation of feature annotation.</text>
</comment>
<dbReference type="GO" id="GO:0005829">
    <property type="term" value="C:cytosol"/>
    <property type="evidence" value="ECO:0007669"/>
    <property type="project" value="TreeGrafter"/>
</dbReference>
<comment type="caution">
    <text evidence="12">The sequence shown here is derived from an EMBL/GenBank/DDBJ whole genome shotgun (WGS) entry which is preliminary data.</text>
</comment>
<dbReference type="GO" id="GO:0036222">
    <property type="term" value="F:XTP diphosphatase activity"/>
    <property type="evidence" value="ECO:0007669"/>
    <property type="project" value="UniProtKB-UniRule"/>
</dbReference>
<comment type="catalytic activity">
    <reaction evidence="9 10">
        <text>XTP + H2O = XMP + diphosphate + H(+)</text>
        <dbReference type="Rhea" id="RHEA:28610"/>
        <dbReference type="ChEBI" id="CHEBI:15377"/>
        <dbReference type="ChEBI" id="CHEBI:15378"/>
        <dbReference type="ChEBI" id="CHEBI:33019"/>
        <dbReference type="ChEBI" id="CHEBI:57464"/>
        <dbReference type="ChEBI" id="CHEBI:61314"/>
        <dbReference type="EC" id="3.6.1.66"/>
    </reaction>
</comment>
<sequence>MKVFLATKNKGKIKDFEKLTEGMDLEVVTILDGMDIPDVVEDGKTFEENSRKKAKEIADYTGIVTISDDSGLCVDCLDGGPGVYSARFAGENASDRERNEKLLEVMKDVKKEDRKAHFVSVVSIAFPNGEIHSFRGEVNGEILFELRGSNGFGYNPLFYSYELKKSFGEADDEERKMVSHRARAFRKLIDSGLLKEK</sequence>
<dbReference type="GO" id="GO:0046872">
    <property type="term" value="F:metal ion binding"/>
    <property type="evidence" value="ECO:0007669"/>
    <property type="project" value="UniProtKB-KW"/>
</dbReference>
<dbReference type="InterPro" id="IPR002637">
    <property type="entry name" value="RdgB/HAM1"/>
</dbReference>
<comment type="catalytic activity">
    <reaction evidence="8 10">
        <text>dITP + H2O = dIMP + diphosphate + H(+)</text>
        <dbReference type="Rhea" id="RHEA:28342"/>
        <dbReference type="ChEBI" id="CHEBI:15377"/>
        <dbReference type="ChEBI" id="CHEBI:15378"/>
        <dbReference type="ChEBI" id="CHEBI:33019"/>
        <dbReference type="ChEBI" id="CHEBI:61194"/>
        <dbReference type="ChEBI" id="CHEBI:61382"/>
        <dbReference type="EC" id="3.6.1.66"/>
    </reaction>
</comment>
<dbReference type="Gene3D" id="3.90.950.10">
    <property type="match status" value="1"/>
</dbReference>
<dbReference type="CDD" id="cd00515">
    <property type="entry name" value="HAM1"/>
    <property type="match status" value="1"/>
</dbReference>
<dbReference type="HAMAP" id="MF_01405">
    <property type="entry name" value="Non_canon_purine_NTPase"/>
    <property type="match status" value="1"/>
</dbReference>
<evidence type="ECO:0000256" key="3">
    <source>
        <dbReference type="ARBA" id="ARBA00022723"/>
    </source>
</evidence>
<dbReference type="EMBL" id="LSDD01000124">
    <property type="protein sequence ID" value="KXB62180.1"/>
    <property type="molecule type" value="Genomic_DNA"/>
</dbReference>
<evidence type="ECO:0000256" key="1">
    <source>
        <dbReference type="ARBA" id="ARBA00008023"/>
    </source>
</evidence>
<dbReference type="OrthoDB" id="9807456at2"/>
<keyword evidence="4 10" id="KW-0547">Nucleotide-binding</keyword>
<gene>
    <name evidence="12" type="ORF">HMPREF3180_01685</name>
</gene>
<keyword evidence="7 10" id="KW-0546">Nucleotide metabolism</keyword>
<evidence type="ECO:0000256" key="8">
    <source>
        <dbReference type="ARBA" id="ARBA00051875"/>
    </source>
</evidence>
<proteinExistence type="inferred from homology"/>
<dbReference type="GO" id="GO:0009117">
    <property type="term" value="P:nucleotide metabolic process"/>
    <property type="evidence" value="ECO:0007669"/>
    <property type="project" value="UniProtKB-KW"/>
</dbReference>
<dbReference type="SUPFAM" id="SSF52972">
    <property type="entry name" value="ITPase-like"/>
    <property type="match status" value="1"/>
</dbReference>
<dbReference type="GO" id="GO:0036220">
    <property type="term" value="F:ITP diphosphatase activity"/>
    <property type="evidence" value="ECO:0007669"/>
    <property type="project" value="UniProtKB-UniRule"/>
</dbReference>
<dbReference type="EC" id="3.6.1.66" evidence="10"/>
<evidence type="ECO:0000256" key="11">
    <source>
        <dbReference type="RuleBase" id="RU003781"/>
    </source>
</evidence>
<keyword evidence="6 10" id="KW-0460">Magnesium</keyword>
<feature type="binding site" evidence="10">
    <location>
        <begin position="180"/>
        <end position="181"/>
    </location>
    <ligand>
        <name>substrate</name>
    </ligand>
</feature>
<dbReference type="PATRIC" id="fig|157687.3.peg.1679"/>
<evidence type="ECO:0000256" key="9">
    <source>
        <dbReference type="ARBA" id="ARBA00052017"/>
    </source>
</evidence>
<evidence type="ECO:0000256" key="10">
    <source>
        <dbReference type="HAMAP-Rule" id="MF_01405"/>
    </source>
</evidence>
<evidence type="ECO:0000256" key="2">
    <source>
        <dbReference type="ARBA" id="ARBA00011738"/>
    </source>
</evidence>
<dbReference type="PANTHER" id="PTHR11067:SF9">
    <property type="entry name" value="INOSINE TRIPHOSPHATE PYROPHOSPHATASE"/>
    <property type="match status" value="1"/>
</dbReference>